<keyword evidence="8" id="KW-0804">Transcription</keyword>
<evidence type="ECO:0000256" key="1">
    <source>
        <dbReference type="ARBA" id="ARBA00004123"/>
    </source>
</evidence>
<evidence type="ECO:0000259" key="12">
    <source>
        <dbReference type="PROSITE" id="PS50808"/>
    </source>
</evidence>
<dbReference type="PANTHER" id="PTHR46481:SF10">
    <property type="entry name" value="ZINC FINGER BED DOMAIN-CONTAINING PROTEIN 39"/>
    <property type="match status" value="1"/>
</dbReference>
<evidence type="ECO:0000256" key="4">
    <source>
        <dbReference type="ARBA" id="ARBA00022771"/>
    </source>
</evidence>
<sequence length="1079" mass="122037">MAEVLGIVSGAAGLLSLAIEVTKLSYTYIASVRGAPKSLTSYIGELATLTSVLLQLDDLIQARKVNSQNNQTLIKALNDCKQEVEHLKAKLERKVSYGRIKAKVAALAWPLSESELQDKVNMLHRYNGIFLSALQADSLTVAIATNKELQDLRHSTEAKEIIAWYKSDVAIEVSTSHLEDYCPSTWQTFLSGSFYQSWRSGSTPVVWGYAGAGKTVLTALVLRDVKSGTLPGTAIASHFFSSSKPKESVSNVLRSLIAQALHSCPIIPQEALALYEKRSQNLMMTDLINVLGAIAKSMTTCIILDALDECSVSNIHTTMPAPSFSSTPSSSRSADQFTELIIQPSIESSAKKSTTPSTGPLSSPSSVRAPRPLADGAFPIRWGALQYNNKRLSDAHYYMKHKRTTGKTKKSWIWDHGANIESENEQYWLCRRCHETGSDCSTIFKYNGNSAIAYHLKHKHGISEDGEVPQHIRVSNPWDRSKKANSFGPLRTPIAGEGYRQQYLDWVVAHDVSFRSATAGDTCDLLSYGRPELERLLPTSATTLSSWIMAAFETRRESLKAELKECRSAVHLSCDLWTSTSGMSLCGVVAHFVGVDYTNHQALLGLPRLYGSHSGENIANCLSSVVTQYDLEPKLGCFMMDNAQDNDRAVLQLATRFGFDPDWRRLRCSGHVINLVVKAILYGKGVSKAERQLQCCNDQESFSIWRQRGVIGKVHNIVRYITRSDQRRQHFETLQAEALQDDELFSLQLIKDGGIRWNSTFSMLERALKLRNAIELFCAQWERDADYDLSQDFLKRSDWEEIQRFVALLKPFKDATLELEGHAIHGNYGALWQALEMMDILDGLLQEEKAAVAADPRSYSNYYVAGLDAGYTKLMKYFDLTAKTPYYRAAICLVPSFKLLYFKDKWRSHEIWVDTVEPDVRQLYNEYATKYSITEPASPPQQTEQPQQTPELGRFKLHRRLDRSVDVDSNSDRRKRRRMVDEFERYLYDEDVVEPFVEEPLTWWREREKSYPILTQMAFDLFSIPAMSAECERVFSQSKRLITDERNRLGSATIEANECLKNWLRRGHEQRRLRDMLAG</sequence>
<dbReference type="Pfam" id="PF24883">
    <property type="entry name" value="NPHP3_N"/>
    <property type="match status" value="1"/>
</dbReference>
<gene>
    <name evidence="13" type="ORF">BFJ65_g12430</name>
</gene>
<reference evidence="13" key="1">
    <citation type="journal article" date="2018" name="Sci. Rep.">
        <title>Characterisation of pathogen-specific regions and novel effector candidates in Fusarium oxysporum f. sp. cepae.</title>
        <authorList>
            <person name="Armitage A.D."/>
            <person name="Taylor A."/>
            <person name="Sobczyk M.K."/>
            <person name="Baxter L."/>
            <person name="Greenfield B.P."/>
            <person name="Bates H.J."/>
            <person name="Wilson F."/>
            <person name="Jackson A.C."/>
            <person name="Ott S."/>
            <person name="Harrison R.J."/>
            <person name="Clarkson J.P."/>
        </authorList>
    </citation>
    <scope>NUCLEOTIDE SEQUENCE [LARGE SCALE GENOMIC DNA]</scope>
    <source>
        <strain evidence="13">FoC_Fus2</strain>
    </source>
</reference>
<dbReference type="GO" id="GO:0003677">
    <property type="term" value="F:DNA binding"/>
    <property type="evidence" value="ECO:0007669"/>
    <property type="project" value="UniProtKB-KW"/>
</dbReference>
<evidence type="ECO:0000256" key="5">
    <source>
        <dbReference type="ARBA" id="ARBA00022833"/>
    </source>
</evidence>
<feature type="compositionally biased region" description="Low complexity" evidence="11">
    <location>
        <begin position="353"/>
        <end position="366"/>
    </location>
</feature>
<dbReference type="SUPFAM" id="SSF53098">
    <property type="entry name" value="Ribonuclease H-like"/>
    <property type="match status" value="1"/>
</dbReference>
<dbReference type="Gene3D" id="3.40.50.300">
    <property type="entry name" value="P-loop containing nucleotide triphosphate hydrolases"/>
    <property type="match status" value="1"/>
</dbReference>
<dbReference type="GO" id="GO:0005634">
    <property type="term" value="C:nucleus"/>
    <property type="evidence" value="ECO:0007669"/>
    <property type="project" value="UniProtKB-SubCell"/>
</dbReference>
<dbReference type="Proteomes" id="UP000270866">
    <property type="component" value="Chromosome 10"/>
</dbReference>
<feature type="region of interest" description="Disordered" evidence="11">
    <location>
        <begin position="934"/>
        <end position="953"/>
    </location>
</feature>
<evidence type="ECO:0000256" key="2">
    <source>
        <dbReference type="ARBA" id="ARBA00022723"/>
    </source>
</evidence>
<dbReference type="AlphaFoldDB" id="A0A3L6N8H0"/>
<dbReference type="InterPro" id="IPR052035">
    <property type="entry name" value="ZnF_BED_domain_contain"/>
</dbReference>
<evidence type="ECO:0000256" key="3">
    <source>
        <dbReference type="ARBA" id="ARBA00022737"/>
    </source>
</evidence>
<evidence type="ECO:0000256" key="6">
    <source>
        <dbReference type="ARBA" id="ARBA00023015"/>
    </source>
</evidence>
<dbReference type="InterPro" id="IPR008906">
    <property type="entry name" value="HATC_C_dom"/>
</dbReference>
<evidence type="ECO:0000256" key="10">
    <source>
        <dbReference type="PROSITE-ProRule" id="PRU00027"/>
    </source>
</evidence>
<name>A0A3L6N8H0_FUSOX</name>
<evidence type="ECO:0000256" key="7">
    <source>
        <dbReference type="ARBA" id="ARBA00023125"/>
    </source>
</evidence>
<dbReference type="GO" id="GO:0046983">
    <property type="term" value="F:protein dimerization activity"/>
    <property type="evidence" value="ECO:0007669"/>
    <property type="project" value="InterPro"/>
</dbReference>
<keyword evidence="9" id="KW-0539">Nucleus</keyword>
<keyword evidence="2" id="KW-0479">Metal-binding</keyword>
<dbReference type="Pfam" id="PF05699">
    <property type="entry name" value="Dimer_Tnp_hAT"/>
    <property type="match status" value="1"/>
</dbReference>
<evidence type="ECO:0000313" key="13">
    <source>
        <dbReference type="EMBL" id="RKK13189.1"/>
    </source>
</evidence>
<keyword evidence="7" id="KW-0238">DNA-binding</keyword>
<dbReference type="InterPro" id="IPR056884">
    <property type="entry name" value="NPHP3-like_N"/>
</dbReference>
<dbReference type="InterPro" id="IPR003656">
    <property type="entry name" value="Znf_BED"/>
</dbReference>
<dbReference type="InterPro" id="IPR012337">
    <property type="entry name" value="RNaseH-like_sf"/>
</dbReference>
<keyword evidence="4 10" id="KW-0863">Zinc-finger</keyword>
<proteinExistence type="predicted"/>
<dbReference type="PANTHER" id="PTHR46481">
    <property type="entry name" value="ZINC FINGER BED DOMAIN-CONTAINING PROTEIN 4"/>
    <property type="match status" value="1"/>
</dbReference>
<feature type="domain" description="BED-type" evidence="12">
    <location>
        <begin position="408"/>
        <end position="460"/>
    </location>
</feature>
<protein>
    <recommendedName>
        <fullName evidence="12">BED-type domain-containing protein</fullName>
    </recommendedName>
</protein>
<accession>A0A3L6N8H0</accession>
<evidence type="ECO:0000256" key="11">
    <source>
        <dbReference type="SAM" id="MobiDB-lite"/>
    </source>
</evidence>
<keyword evidence="6" id="KW-0805">Transcription regulation</keyword>
<comment type="subcellular location">
    <subcellularLocation>
        <location evidence="1">Nucleus</location>
    </subcellularLocation>
</comment>
<keyword evidence="5" id="KW-0862">Zinc</keyword>
<dbReference type="InterPro" id="IPR027417">
    <property type="entry name" value="P-loop_NTPase"/>
</dbReference>
<keyword evidence="3" id="KW-0677">Repeat</keyword>
<comment type="caution">
    <text evidence="13">The sequence shown here is derived from an EMBL/GenBank/DDBJ whole genome shotgun (WGS) entry which is preliminary data.</text>
</comment>
<feature type="region of interest" description="Disordered" evidence="11">
    <location>
        <begin position="348"/>
        <end position="370"/>
    </location>
</feature>
<dbReference type="PROSITE" id="PS50808">
    <property type="entry name" value="ZF_BED"/>
    <property type="match status" value="1"/>
</dbReference>
<organism evidence="13">
    <name type="scientific">Fusarium oxysporum f. sp. cepae</name>
    <dbReference type="NCBI Taxonomy" id="396571"/>
    <lineage>
        <taxon>Eukaryota</taxon>
        <taxon>Fungi</taxon>
        <taxon>Dikarya</taxon>
        <taxon>Ascomycota</taxon>
        <taxon>Pezizomycotina</taxon>
        <taxon>Sordariomycetes</taxon>
        <taxon>Hypocreomycetidae</taxon>
        <taxon>Hypocreales</taxon>
        <taxon>Nectriaceae</taxon>
        <taxon>Fusarium</taxon>
        <taxon>Fusarium oxysporum species complex</taxon>
    </lineage>
</organism>
<dbReference type="GO" id="GO:0008270">
    <property type="term" value="F:zinc ion binding"/>
    <property type="evidence" value="ECO:0007669"/>
    <property type="project" value="UniProtKB-KW"/>
</dbReference>
<evidence type="ECO:0000256" key="8">
    <source>
        <dbReference type="ARBA" id="ARBA00023163"/>
    </source>
</evidence>
<evidence type="ECO:0000256" key="9">
    <source>
        <dbReference type="ARBA" id="ARBA00023242"/>
    </source>
</evidence>
<dbReference type="EMBL" id="MRCU01000008">
    <property type="protein sequence ID" value="RKK13189.1"/>
    <property type="molecule type" value="Genomic_DNA"/>
</dbReference>
<feature type="compositionally biased region" description="Low complexity" evidence="11">
    <location>
        <begin position="934"/>
        <end position="951"/>
    </location>
</feature>